<comment type="caution">
    <text evidence="7">Lacks conserved residue(s) required for the propagation of feature annotation.</text>
</comment>
<evidence type="ECO:0000256" key="2">
    <source>
        <dbReference type="ARBA" id="ARBA00005227"/>
    </source>
</evidence>
<keyword evidence="4" id="KW-0732">Signal</keyword>
<dbReference type="GO" id="GO:0072657">
    <property type="term" value="P:protein localization to membrane"/>
    <property type="evidence" value="ECO:0007669"/>
    <property type="project" value="TreeGrafter"/>
</dbReference>
<dbReference type="PANTHER" id="PTHR10766">
    <property type="entry name" value="TRANSMEMBRANE 9 SUPERFAMILY PROTEIN"/>
    <property type="match status" value="1"/>
</dbReference>
<protein>
    <recommendedName>
        <fullName evidence="7">Transmembrane 9 superfamily member</fullName>
    </recommendedName>
</protein>
<evidence type="ECO:0000256" key="7">
    <source>
        <dbReference type="RuleBase" id="RU363079"/>
    </source>
</evidence>
<keyword evidence="6 7" id="KW-0472">Membrane</keyword>
<proteinExistence type="inferred from homology"/>
<evidence type="ECO:0000256" key="5">
    <source>
        <dbReference type="ARBA" id="ARBA00022989"/>
    </source>
</evidence>
<evidence type="ECO:0000313" key="8">
    <source>
        <dbReference type="EMBL" id="KAB0388495.1"/>
    </source>
</evidence>
<feature type="non-terminal residue" evidence="8">
    <location>
        <position position="1"/>
    </location>
</feature>
<dbReference type="PANTHER" id="PTHR10766:SF176">
    <property type="entry name" value="TRANSMEMBRANE 9 SUPERFAMILY MEMBER"/>
    <property type="match status" value="1"/>
</dbReference>
<feature type="transmembrane region" description="Helical" evidence="7">
    <location>
        <begin position="164"/>
        <end position="190"/>
    </location>
</feature>
<feature type="transmembrane region" description="Helical" evidence="7">
    <location>
        <begin position="267"/>
        <end position="285"/>
    </location>
</feature>
<evidence type="ECO:0000256" key="1">
    <source>
        <dbReference type="ARBA" id="ARBA00004141"/>
    </source>
</evidence>
<feature type="transmembrane region" description="Helical" evidence="7">
    <location>
        <begin position="196"/>
        <end position="224"/>
    </location>
</feature>
<feature type="transmembrane region" description="Helical" evidence="7">
    <location>
        <begin position="83"/>
        <end position="102"/>
    </location>
</feature>
<evidence type="ECO:0000313" key="9">
    <source>
        <dbReference type="Proteomes" id="UP000437017"/>
    </source>
</evidence>
<comment type="subcellular location">
    <subcellularLocation>
        <location evidence="1">Membrane</location>
        <topology evidence="1">Multi-pass membrane protein</topology>
    </subcellularLocation>
</comment>
<evidence type="ECO:0000256" key="4">
    <source>
        <dbReference type="ARBA" id="ARBA00022729"/>
    </source>
</evidence>
<sequence length="286" mass="33423">SSVALFVNRLDSVDSVLPYEYNTYKHSDENHLTCNGPPMEIPGEYTDKLNVTYTYSVKFEENKHIKWGSRWDYILECMSHTSIQWFSIVFADLFIMNLILWVEGSSAAISFGTLIGILTMSFGISVPLTFLGAYIGSKKKFRYPVRTNQVPRQIPQQTFIRKPLFGLIISDILPFGCIFIQLFCILNSIWSHQMYFMFGFLFLLFIILLITCSEAAVLLCYFHLCTEDYHWWWRGFFTSSFTAVYLFLYAVYYFFTKLQITGIANTILYFGYTMIMVLIFFLFTVN</sequence>
<feature type="transmembrane region" description="Helical" evidence="7">
    <location>
        <begin position="108"/>
        <end position="136"/>
    </location>
</feature>
<dbReference type="Pfam" id="PF02990">
    <property type="entry name" value="EMP70"/>
    <property type="match status" value="1"/>
</dbReference>
<evidence type="ECO:0000256" key="3">
    <source>
        <dbReference type="ARBA" id="ARBA00022692"/>
    </source>
</evidence>
<keyword evidence="3 7" id="KW-0812">Transmembrane</keyword>
<reference evidence="8 9" key="1">
    <citation type="journal article" date="2019" name="PLoS ONE">
        <title>Genomic analyses reveal an absence of contemporary introgressive admixture between fin whales and blue whales, despite known hybrids.</title>
        <authorList>
            <person name="Westbury M.V."/>
            <person name="Petersen B."/>
            <person name="Lorenzen E.D."/>
        </authorList>
    </citation>
    <scope>NUCLEOTIDE SEQUENCE [LARGE SCALE GENOMIC DNA]</scope>
    <source>
        <strain evidence="8">FinWhale-01</strain>
    </source>
</reference>
<dbReference type="AlphaFoldDB" id="A0A643BLI2"/>
<dbReference type="Proteomes" id="UP000437017">
    <property type="component" value="Unassembled WGS sequence"/>
</dbReference>
<comment type="similarity">
    <text evidence="2 7">Belongs to the nonaspanin (TM9SF) (TC 9.A.2) family.</text>
</comment>
<feature type="transmembrane region" description="Helical" evidence="7">
    <location>
        <begin position="236"/>
        <end position="255"/>
    </location>
</feature>
<dbReference type="OrthoDB" id="1666796at2759"/>
<evidence type="ECO:0000256" key="6">
    <source>
        <dbReference type="ARBA" id="ARBA00023136"/>
    </source>
</evidence>
<dbReference type="GO" id="GO:0016020">
    <property type="term" value="C:membrane"/>
    <property type="evidence" value="ECO:0007669"/>
    <property type="project" value="UniProtKB-SubCell"/>
</dbReference>
<organism evidence="8 9">
    <name type="scientific">Balaenoptera physalus</name>
    <name type="common">Fin whale</name>
    <name type="synonym">Balaena physalus</name>
    <dbReference type="NCBI Taxonomy" id="9770"/>
    <lineage>
        <taxon>Eukaryota</taxon>
        <taxon>Metazoa</taxon>
        <taxon>Chordata</taxon>
        <taxon>Craniata</taxon>
        <taxon>Vertebrata</taxon>
        <taxon>Euteleostomi</taxon>
        <taxon>Mammalia</taxon>
        <taxon>Eutheria</taxon>
        <taxon>Laurasiatheria</taxon>
        <taxon>Artiodactyla</taxon>
        <taxon>Whippomorpha</taxon>
        <taxon>Cetacea</taxon>
        <taxon>Mysticeti</taxon>
        <taxon>Balaenopteridae</taxon>
        <taxon>Balaenoptera</taxon>
    </lineage>
</organism>
<comment type="caution">
    <text evidence="8">The sequence shown here is derived from an EMBL/GenBank/DDBJ whole genome shotgun (WGS) entry which is preliminary data.</text>
</comment>
<dbReference type="InterPro" id="IPR004240">
    <property type="entry name" value="EMP70"/>
</dbReference>
<name>A0A643BLI2_BALPH</name>
<accession>A0A643BLI2</accession>
<keyword evidence="9" id="KW-1185">Reference proteome</keyword>
<keyword evidence="5 7" id="KW-1133">Transmembrane helix</keyword>
<dbReference type="EMBL" id="SGJD01021600">
    <property type="protein sequence ID" value="KAB0388495.1"/>
    <property type="molecule type" value="Genomic_DNA"/>
</dbReference>
<gene>
    <name evidence="8" type="ORF">E2I00_004906</name>
</gene>